<name>A0A6I1GF02_9BIFI</name>
<keyword evidence="3" id="KW-1185">Reference proteome</keyword>
<comment type="caution">
    <text evidence="2">The sequence shown here is derived from an EMBL/GenBank/DDBJ whole genome shotgun (WGS) entry which is preliminary data.</text>
</comment>
<dbReference type="EMBL" id="WBVT01000018">
    <property type="protein sequence ID" value="KAB7790213.1"/>
    <property type="molecule type" value="Genomic_DNA"/>
</dbReference>
<dbReference type="Proteomes" id="UP000441772">
    <property type="component" value="Unassembled WGS sequence"/>
</dbReference>
<evidence type="ECO:0000313" key="2">
    <source>
        <dbReference type="EMBL" id="KAB7790213.1"/>
    </source>
</evidence>
<reference evidence="2 3" key="1">
    <citation type="submission" date="2019-09" db="EMBL/GenBank/DDBJ databases">
        <title>Characterization of the phylogenetic diversity of two novel species belonging to the genus Bifidobacterium: Bifidobacterium cebidarum sp. nov. and Bifidobacterium leontopitheci sp. nov.</title>
        <authorList>
            <person name="Lugli G.A."/>
            <person name="Duranti S."/>
            <person name="Milani C."/>
            <person name="Turroni F."/>
            <person name="Ventura M."/>
        </authorList>
    </citation>
    <scope>NUCLEOTIDE SEQUENCE [LARGE SCALE GENOMIC DNA]</scope>
    <source>
        <strain evidence="2 3">LMG 31471</strain>
    </source>
</reference>
<dbReference type="AlphaFoldDB" id="A0A6I1GF02"/>
<proteinExistence type="predicted"/>
<keyword evidence="1" id="KW-0732">Signal</keyword>
<protein>
    <recommendedName>
        <fullName evidence="4">SAF domain-containing protein</fullName>
    </recommendedName>
</protein>
<evidence type="ECO:0008006" key="4">
    <source>
        <dbReference type="Google" id="ProtNLM"/>
    </source>
</evidence>
<feature type="signal peptide" evidence="1">
    <location>
        <begin position="1"/>
        <end position="23"/>
    </location>
</feature>
<gene>
    <name evidence="2" type="ORF">F7D09_1285</name>
</gene>
<accession>A0A6I1GF02</accession>
<organism evidence="2 3">
    <name type="scientific">Bifidobacterium leontopitheci</name>
    <dbReference type="NCBI Taxonomy" id="2650774"/>
    <lineage>
        <taxon>Bacteria</taxon>
        <taxon>Bacillati</taxon>
        <taxon>Actinomycetota</taxon>
        <taxon>Actinomycetes</taxon>
        <taxon>Bifidobacteriales</taxon>
        <taxon>Bifidobacteriaceae</taxon>
        <taxon>Bifidobacterium</taxon>
    </lineage>
</organism>
<sequence length="250" mass="24999">MKRSMLISGALAVALVAALGVGAALTISNDKGNAGGNAAPHAATGAASKTAGTAAENTATTTGQTVEMTADYPGYGSPAKAVAAADLVVTGVPLGSRETILYPEIDFTSGTPETNPQYGLTWDDIDMDAMGVPITVTRVRVTRVIKGAVKVGDVIEVAQVGGTDVDGTVVRERNTVLLSEATAAASAAGRSAPSGFLLLLSDSGNGTYDAINPEEGVLAVDSAGAVSMLSESTRKSPVGATLAEYEAAAR</sequence>
<evidence type="ECO:0000256" key="1">
    <source>
        <dbReference type="SAM" id="SignalP"/>
    </source>
</evidence>
<evidence type="ECO:0000313" key="3">
    <source>
        <dbReference type="Proteomes" id="UP000441772"/>
    </source>
</evidence>
<feature type="chain" id="PRO_5026230892" description="SAF domain-containing protein" evidence="1">
    <location>
        <begin position="24"/>
        <end position="250"/>
    </location>
</feature>
<dbReference type="RefSeq" id="WP_152234627.1">
    <property type="nucleotide sequence ID" value="NZ_JBHSKZ010000003.1"/>
</dbReference>